<dbReference type="GO" id="GO:0006352">
    <property type="term" value="P:DNA-templated transcription initiation"/>
    <property type="evidence" value="ECO:0007669"/>
    <property type="project" value="InterPro"/>
</dbReference>
<reference evidence="2" key="2">
    <citation type="submission" date="2020-10" db="EMBL/GenBank/DDBJ databases">
        <title>Mucilaginibacter sp. nov., isolated from soil.</title>
        <authorList>
            <person name="Jeon C.O."/>
        </authorList>
    </citation>
    <scope>NUCLEOTIDE SEQUENCE</scope>
    <source>
        <strain evidence="2">R11</strain>
    </source>
</reference>
<dbReference type="InterPro" id="IPR013325">
    <property type="entry name" value="RNA_pol_sigma_r2"/>
</dbReference>
<proteinExistence type="predicted"/>
<protein>
    <recommendedName>
        <fullName evidence="1">RNA polymerase sigma-70 region 2 domain-containing protein</fullName>
    </recommendedName>
</protein>
<dbReference type="Pfam" id="PF04542">
    <property type="entry name" value="Sigma70_r2"/>
    <property type="match status" value="1"/>
</dbReference>
<feature type="domain" description="RNA polymerase sigma-70 region 2" evidence="1">
    <location>
        <begin position="1"/>
        <end position="63"/>
    </location>
</feature>
<organism evidence="2 3">
    <name type="scientific">Mucilaginibacter agri</name>
    <dbReference type="NCBI Taxonomy" id="2695265"/>
    <lineage>
        <taxon>Bacteria</taxon>
        <taxon>Pseudomonadati</taxon>
        <taxon>Bacteroidota</taxon>
        <taxon>Sphingobacteriia</taxon>
        <taxon>Sphingobacteriales</taxon>
        <taxon>Sphingobacteriaceae</taxon>
        <taxon>Mucilaginibacter</taxon>
    </lineage>
</organism>
<dbReference type="Proteomes" id="UP000638732">
    <property type="component" value="Unassembled WGS sequence"/>
</dbReference>
<accession>A0A965ZDL8</accession>
<comment type="caution">
    <text evidence="2">The sequence shown here is derived from an EMBL/GenBank/DDBJ whole genome shotgun (WGS) entry which is preliminary data.</text>
</comment>
<keyword evidence="3" id="KW-1185">Reference proteome</keyword>
<sequence length="116" mass="13196">MIENYQNFLFPYAYNIVGTADDAKDVVQEVMESYLSIPKVPDEDERKYLIKSVINRAINAKIKSSRLISENSVWLPEPVATSDAADINLHLRDILFIFTIGAPRKIKCKGTSRIYS</sequence>
<dbReference type="EMBL" id="WWEO01000040">
    <property type="protein sequence ID" value="NCD69109.1"/>
    <property type="molecule type" value="Genomic_DNA"/>
</dbReference>
<evidence type="ECO:0000313" key="3">
    <source>
        <dbReference type="Proteomes" id="UP000638732"/>
    </source>
</evidence>
<gene>
    <name evidence="2" type="ORF">GSY63_07055</name>
</gene>
<evidence type="ECO:0000313" key="2">
    <source>
        <dbReference type="EMBL" id="NCD69109.1"/>
    </source>
</evidence>
<dbReference type="AlphaFoldDB" id="A0A965ZDL8"/>
<name>A0A965ZDL8_9SPHI</name>
<dbReference type="SUPFAM" id="SSF88946">
    <property type="entry name" value="Sigma2 domain of RNA polymerase sigma factors"/>
    <property type="match status" value="1"/>
</dbReference>
<evidence type="ECO:0000259" key="1">
    <source>
        <dbReference type="Pfam" id="PF04542"/>
    </source>
</evidence>
<dbReference type="GO" id="GO:0003700">
    <property type="term" value="F:DNA-binding transcription factor activity"/>
    <property type="evidence" value="ECO:0007669"/>
    <property type="project" value="InterPro"/>
</dbReference>
<dbReference type="InterPro" id="IPR007627">
    <property type="entry name" value="RNA_pol_sigma70_r2"/>
</dbReference>
<reference evidence="2" key="1">
    <citation type="submission" date="2020-01" db="EMBL/GenBank/DDBJ databases">
        <authorList>
            <person name="Seo Y.L."/>
        </authorList>
    </citation>
    <scope>NUCLEOTIDE SEQUENCE</scope>
    <source>
        <strain evidence="2">R11</strain>
    </source>
</reference>
<dbReference type="RefSeq" id="WP_166585088.1">
    <property type="nucleotide sequence ID" value="NZ_WWEO01000040.1"/>
</dbReference>
<dbReference type="Gene3D" id="1.10.1740.10">
    <property type="match status" value="1"/>
</dbReference>